<dbReference type="Gene3D" id="3.30.565.10">
    <property type="entry name" value="Histidine kinase-like ATPase, C-terminal domain"/>
    <property type="match status" value="1"/>
</dbReference>
<dbReference type="CDD" id="cd00082">
    <property type="entry name" value="HisKA"/>
    <property type="match status" value="1"/>
</dbReference>
<feature type="domain" description="PAC" evidence="10">
    <location>
        <begin position="306"/>
        <end position="356"/>
    </location>
</feature>
<dbReference type="PANTHER" id="PTHR43304:SF1">
    <property type="entry name" value="PAC DOMAIN-CONTAINING PROTEIN"/>
    <property type="match status" value="1"/>
</dbReference>
<reference evidence="11 12" key="1">
    <citation type="submission" date="2019-10" db="EMBL/GenBank/DDBJ databases">
        <title>Prolixibacter strains distinguished by the presence of nitrate reductase genes were adept at nitrate-dependent anaerobic corrosion of metallic iron and carbon steel.</title>
        <authorList>
            <person name="Iino T."/>
            <person name="Shono N."/>
            <person name="Ito K."/>
            <person name="Nakamura R."/>
            <person name="Sueoka K."/>
            <person name="Harayama S."/>
            <person name="Ohkuma M."/>
        </authorList>
    </citation>
    <scope>NUCLEOTIDE SEQUENCE [LARGE SCALE GENOMIC DNA]</scope>
    <source>
        <strain evidence="11 12">MIC1-1</strain>
    </source>
</reference>
<feature type="domain" description="Histidine kinase" evidence="8">
    <location>
        <begin position="873"/>
        <end position="1091"/>
    </location>
</feature>
<dbReference type="Pfam" id="PF00512">
    <property type="entry name" value="HisKA"/>
    <property type="match status" value="1"/>
</dbReference>
<dbReference type="SMART" id="SM00387">
    <property type="entry name" value="HATPase_c"/>
    <property type="match status" value="1"/>
</dbReference>
<keyword evidence="6" id="KW-0175">Coiled coil</keyword>
<dbReference type="SMART" id="SM00091">
    <property type="entry name" value="PAS"/>
    <property type="match status" value="4"/>
</dbReference>
<evidence type="ECO:0000313" key="11">
    <source>
        <dbReference type="EMBL" id="GET22628.1"/>
    </source>
</evidence>
<dbReference type="PROSITE" id="PS50113">
    <property type="entry name" value="PAC"/>
    <property type="match status" value="4"/>
</dbReference>
<organism evidence="11 12">
    <name type="scientific">Prolixibacter denitrificans</name>
    <dbReference type="NCBI Taxonomy" id="1541063"/>
    <lineage>
        <taxon>Bacteria</taxon>
        <taxon>Pseudomonadati</taxon>
        <taxon>Bacteroidota</taxon>
        <taxon>Bacteroidia</taxon>
        <taxon>Marinilabiliales</taxon>
        <taxon>Prolixibacteraceae</taxon>
        <taxon>Prolixibacter</taxon>
    </lineage>
</organism>
<keyword evidence="3" id="KW-0597">Phosphoprotein</keyword>
<feature type="domain" description="PAS" evidence="9">
    <location>
        <begin position="483"/>
        <end position="549"/>
    </location>
</feature>
<dbReference type="InterPro" id="IPR013655">
    <property type="entry name" value="PAS_fold_3"/>
</dbReference>
<dbReference type="SUPFAM" id="SSF47384">
    <property type="entry name" value="Homodimeric domain of signal transducing histidine kinase"/>
    <property type="match status" value="1"/>
</dbReference>
<feature type="domain" description="PAC" evidence="10">
    <location>
        <begin position="803"/>
        <end position="855"/>
    </location>
</feature>
<dbReference type="SUPFAM" id="SSF55874">
    <property type="entry name" value="ATPase domain of HSP90 chaperone/DNA topoisomerase II/histidine kinase"/>
    <property type="match status" value="1"/>
</dbReference>
<dbReference type="InterPro" id="IPR000014">
    <property type="entry name" value="PAS"/>
</dbReference>
<comment type="caution">
    <text evidence="11">The sequence shown here is derived from an EMBL/GenBank/DDBJ whole genome shotgun (WGS) entry which is preliminary data.</text>
</comment>
<proteinExistence type="predicted"/>
<feature type="coiled-coil region" evidence="6">
    <location>
        <begin position="839"/>
        <end position="866"/>
    </location>
</feature>
<keyword evidence="4" id="KW-0808">Transferase</keyword>
<evidence type="ECO:0000256" key="5">
    <source>
        <dbReference type="ARBA" id="ARBA00022777"/>
    </source>
</evidence>
<dbReference type="InterPro" id="IPR003661">
    <property type="entry name" value="HisK_dim/P_dom"/>
</dbReference>
<dbReference type="EC" id="2.7.13.3" evidence="2"/>
<evidence type="ECO:0000259" key="9">
    <source>
        <dbReference type="PROSITE" id="PS50112"/>
    </source>
</evidence>
<dbReference type="InterPro" id="IPR000700">
    <property type="entry name" value="PAS-assoc_C"/>
</dbReference>
<evidence type="ECO:0000259" key="10">
    <source>
        <dbReference type="PROSITE" id="PS50113"/>
    </source>
</evidence>
<dbReference type="EMBL" id="BLAU01000001">
    <property type="protein sequence ID" value="GET22628.1"/>
    <property type="molecule type" value="Genomic_DNA"/>
</dbReference>
<comment type="catalytic activity">
    <reaction evidence="1">
        <text>ATP + protein L-histidine = ADP + protein N-phospho-L-histidine.</text>
        <dbReference type="EC" id="2.7.13.3"/>
    </reaction>
</comment>
<evidence type="ECO:0000256" key="6">
    <source>
        <dbReference type="SAM" id="Coils"/>
    </source>
</evidence>
<dbReference type="SUPFAM" id="SSF55785">
    <property type="entry name" value="PYP-like sensor domain (PAS domain)"/>
    <property type="match status" value="5"/>
</dbReference>
<dbReference type="SMART" id="SM00086">
    <property type="entry name" value="PAC"/>
    <property type="match status" value="5"/>
</dbReference>
<evidence type="ECO:0000313" key="12">
    <source>
        <dbReference type="Proteomes" id="UP000396862"/>
    </source>
</evidence>
<dbReference type="InterPro" id="IPR003594">
    <property type="entry name" value="HATPase_dom"/>
</dbReference>
<feature type="transmembrane region" description="Helical" evidence="7">
    <location>
        <begin position="211"/>
        <end position="233"/>
    </location>
</feature>
<keyword evidence="7" id="KW-0812">Transmembrane</keyword>
<dbReference type="PROSITE" id="PS50112">
    <property type="entry name" value="PAS"/>
    <property type="match status" value="3"/>
</dbReference>
<evidence type="ECO:0000256" key="3">
    <source>
        <dbReference type="ARBA" id="ARBA00022553"/>
    </source>
</evidence>
<dbReference type="Pfam" id="PF02518">
    <property type="entry name" value="HATPase_c"/>
    <property type="match status" value="1"/>
</dbReference>
<keyword evidence="7" id="KW-0472">Membrane</keyword>
<evidence type="ECO:0000256" key="4">
    <source>
        <dbReference type="ARBA" id="ARBA00022679"/>
    </source>
</evidence>
<protein>
    <recommendedName>
        <fullName evidence="2">histidine kinase</fullName>
        <ecNumber evidence="2">2.7.13.3</ecNumber>
    </recommendedName>
</protein>
<dbReference type="CDD" id="cd00130">
    <property type="entry name" value="PAS"/>
    <property type="match status" value="4"/>
</dbReference>
<dbReference type="Gene3D" id="1.10.287.130">
    <property type="match status" value="1"/>
</dbReference>
<gene>
    <name evidence="11" type="ORF">JCM18694_28740</name>
</gene>
<dbReference type="InterPro" id="IPR052162">
    <property type="entry name" value="Sensor_kinase/Photoreceptor"/>
</dbReference>
<dbReference type="SMART" id="SM00388">
    <property type="entry name" value="HisKA"/>
    <property type="match status" value="1"/>
</dbReference>
<dbReference type="Pfam" id="PF13426">
    <property type="entry name" value="PAS_9"/>
    <property type="match status" value="2"/>
</dbReference>
<dbReference type="Pfam" id="PF08447">
    <property type="entry name" value="PAS_3"/>
    <property type="match status" value="3"/>
</dbReference>
<feature type="domain" description="PAS" evidence="9">
    <location>
        <begin position="357"/>
        <end position="414"/>
    </location>
</feature>
<dbReference type="InterPro" id="IPR036097">
    <property type="entry name" value="HisK_dim/P_sf"/>
</dbReference>
<evidence type="ECO:0000256" key="1">
    <source>
        <dbReference type="ARBA" id="ARBA00000085"/>
    </source>
</evidence>
<dbReference type="Gene3D" id="2.10.70.100">
    <property type="match status" value="1"/>
</dbReference>
<dbReference type="PROSITE" id="PS50109">
    <property type="entry name" value="HIS_KIN"/>
    <property type="match status" value="1"/>
</dbReference>
<feature type="domain" description="PAS" evidence="9">
    <location>
        <begin position="730"/>
        <end position="777"/>
    </location>
</feature>
<dbReference type="InterPro" id="IPR035965">
    <property type="entry name" value="PAS-like_dom_sf"/>
</dbReference>
<evidence type="ECO:0000256" key="2">
    <source>
        <dbReference type="ARBA" id="ARBA00012438"/>
    </source>
</evidence>
<name>A0ABQ0ZMM2_9BACT</name>
<sequence length="1091" mass="125232">MISIADAKLDVDNNYVPDRLGEPVTIAGRVTVGSGVLRTQKLFIALQDQSAGIFIYQPEYNGPKIHAGDSLRVTGVIDQYHGLTQLVHPVITFCETSHRQIPPAVSIRDGSYEKLEGRLVKVMGRIINKGVNDGGNYLLIAPGAGTNNTLFVFNAWRHRDTSLFDKYKAGEMVEITGLLSQFDSRGEPDGVYQLLPRSKADLQIVQYSPGYYSRLALLVGCIAIAILAFNLILQKRVRQRTRKLKASESRFAKLTETTTSAILIYQNGQFVYQNPVMASITTGGDLNRLLDQWTEELKKTGRTINAPSEFRYTSIDGQTFWFTYTSEPIAWNDRDALIITATNITQRKQTEEELRRSEERFQSMAQAATVGIFRTRPDGYTTYVNPKWSELSGLPLSQATGYGWMEAVHPDDRDWLLQRWSDDRESSHESVAEYRFLRPDGTVRWVLGDAVPEFDSRGELISFVGTITDITQQKQAQQEIRQSEEKYKYLFYQNPQPLLIYCTESLRFIEVNERAIRHYGYSREEFLNMTVEDIRPPEDAAAVRKAIKEQKTKYKDYGTWRHLKKNGEVIQVEIANHEIEYNGKPARIVLINDVTERLKAQQKLEESEKSLNTAQEIARMGDWEYDLVHNQTTWSDNNFRLFDLVPGETKPTFEYFINRVHPEDRKLVELANRKMMETHQPTDFDFRITDKNGQTIWLSNNIVPYFKDGQLIRLKGVNIDITERKQILERLKLLNTSIEQSPISIVITDPEGVIEFVNPNFTRKTGYLFNEAVGNTMRIIKSGAHTNQFYREMWETIKSGKVWNGEIQNRKKNGELFWDKVLISPVKDDHSQITHFVSIKEDITEKKRLFDELVEAKEKAEESNRLKSAFLANISHEIRTPMNSILGFSELLQSSDLSVEEKEEFFDIIEQSGKRMLKTITKIVEISRLDTNQVELVASTVPVNLMLRKLEQQFKTRASERQLVLSLEPGLPDEQALVHTDEEKLETVVRYLLNNAFKYTHRGSVRFGYRPNGKMLQFFVEDTGIGMNESACRKIFRPFVQTDGTYTRSYEGLGLGLVIAKGYVEKLGGKIELESEFKKGTTVTFTLPFRT</sequence>
<dbReference type="Gene3D" id="3.30.450.20">
    <property type="entry name" value="PAS domain"/>
    <property type="match status" value="5"/>
</dbReference>
<dbReference type="PANTHER" id="PTHR43304">
    <property type="entry name" value="PHYTOCHROME-LIKE PROTEIN CPH1"/>
    <property type="match status" value="1"/>
</dbReference>
<dbReference type="NCBIfam" id="TIGR00229">
    <property type="entry name" value="sensory_box"/>
    <property type="match status" value="5"/>
</dbReference>
<dbReference type="InterPro" id="IPR036890">
    <property type="entry name" value="HATPase_C_sf"/>
</dbReference>
<dbReference type="Proteomes" id="UP000396862">
    <property type="component" value="Unassembled WGS sequence"/>
</dbReference>
<keyword evidence="12" id="KW-1185">Reference proteome</keyword>
<dbReference type="InterPro" id="IPR004358">
    <property type="entry name" value="Sig_transdc_His_kin-like_C"/>
</dbReference>
<evidence type="ECO:0000259" key="8">
    <source>
        <dbReference type="PROSITE" id="PS50109"/>
    </source>
</evidence>
<dbReference type="InterPro" id="IPR005467">
    <property type="entry name" value="His_kinase_dom"/>
</dbReference>
<evidence type="ECO:0000256" key="7">
    <source>
        <dbReference type="SAM" id="Phobius"/>
    </source>
</evidence>
<feature type="domain" description="PAC" evidence="10">
    <location>
        <begin position="682"/>
        <end position="733"/>
    </location>
</feature>
<dbReference type="PRINTS" id="PR00344">
    <property type="entry name" value="BCTRLSENSOR"/>
</dbReference>
<dbReference type="InterPro" id="IPR001610">
    <property type="entry name" value="PAC"/>
</dbReference>
<keyword evidence="7" id="KW-1133">Transmembrane helix</keyword>
<keyword evidence="5" id="KW-0418">Kinase</keyword>
<accession>A0ABQ0ZMM2</accession>
<feature type="domain" description="PAC" evidence="10">
    <location>
        <begin position="430"/>
        <end position="482"/>
    </location>
</feature>